<dbReference type="SUPFAM" id="SSF49764">
    <property type="entry name" value="HSP20-like chaperones"/>
    <property type="match status" value="1"/>
</dbReference>
<dbReference type="AlphaFoldDB" id="A0A090IV35"/>
<comment type="similarity">
    <text evidence="1">Belongs to the small heat shock protein (HSP20) family.</text>
</comment>
<organism evidence="3 4">
    <name type="scientific">Caldibacillus thermoamylovorans</name>
    <dbReference type="NCBI Taxonomy" id="35841"/>
    <lineage>
        <taxon>Bacteria</taxon>
        <taxon>Bacillati</taxon>
        <taxon>Bacillota</taxon>
        <taxon>Bacilli</taxon>
        <taxon>Bacillales</taxon>
        <taxon>Bacillaceae</taxon>
        <taxon>Caldibacillus</taxon>
    </lineage>
</organism>
<evidence type="ECO:0000313" key="3">
    <source>
        <dbReference type="EMBL" id="CEE01567.1"/>
    </source>
</evidence>
<sequence>MNGKDENAPFDSKLIENWFEQFFLDPLTTYLDETVFRIDLFETENEFIVEALLPSCQKENIHVAVNGQELSIKVKDHKKNHPHSHNYKIRTVTFPMSIDELKIDTRFEHDILEIKLYKKDK</sequence>
<accession>A0A090IV35</accession>
<dbReference type="Proteomes" id="UP000040576">
    <property type="component" value="Unassembled WGS sequence"/>
</dbReference>
<evidence type="ECO:0000259" key="2">
    <source>
        <dbReference type="PROSITE" id="PS01031"/>
    </source>
</evidence>
<proteinExistence type="inferred from homology"/>
<dbReference type="KEGG" id="bthv:CQJ30_09110"/>
<dbReference type="InterPro" id="IPR008978">
    <property type="entry name" value="HSP20-like_chaperone"/>
</dbReference>
<evidence type="ECO:0000256" key="1">
    <source>
        <dbReference type="PROSITE-ProRule" id="PRU00285"/>
    </source>
</evidence>
<keyword evidence="4" id="KW-1185">Reference proteome</keyword>
<dbReference type="InterPro" id="IPR040612">
    <property type="entry name" value="ArsA_HSP20-like"/>
</dbReference>
<dbReference type="EMBL" id="CCRF01000050">
    <property type="protein sequence ID" value="CEE01567.1"/>
    <property type="molecule type" value="Genomic_DNA"/>
</dbReference>
<feature type="domain" description="SHSP" evidence="2">
    <location>
        <begin position="29"/>
        <end position="121"/>
    </location>
</feature>
<dbReference type="Pfam" id="PF17886">
    <property type="entry name" value="ArsA_HSP20"/>
    <property type="match status" value="1"/>
</dbReference>
<dbReference type="PROSITE" id="PS01031">
    <property type="entry name" value="SHSP"/>
    <property type="match status" value="1"/>
</dbReference>
<gene>
    <name evidence="3" type="ORF">BT1A1_1739</name>
</gene>
<name>A0A090IV35_9BACI</name>
<protein>
    <recommendedName>
        <fullName evidence="2">SHSP domain-containing protein</fullName>
    </recommendedName>
</protein>
<reference evidence="3 4" key="1">
    <citation type="submission" date="2014-07" db="EMBL/GenBank/DDBJ databases">
        <authorList>
            <person name="Wibberg Daniel"/>
        </authorList>
    </citation>
    <scope>NUCLEOTIDE SEQUENCE [LARGE SCALE GENOMIC DNA]</scope>
</reference>
<dbReference type="CDD" id="cd06464">
    <property type="entry name" value="ACD_sHsps-like"/>
    <property type="match status" value="1"/>
</dbReference>
<dbReference type="RefSeq" id="WP_034770047.1">
    <property type="nucleotide sequence ID" value="NZ_CCRF01000050.1"/>
</dbReference>
<dbReference type="InterPro" id="IPR002068">
    <property type="entry name" value="A-crystallin/Hsp20_dom"/>
</dbReference>
<dbReference type="Gene3D" id="2.60.40.790">
    <property type="match status" value="1"/>
</dbReference>
<evidence type="ECO:0000313" key="4">
    <source>
        <dbReference type="Proteomes" id="UP000040576"/>
    </source>
</evidence>